<evidence type="ECO:0000313" key="3">
    <source>
        <dbReference type="Proteomes" id="UP000033710"/>
    </source>
</evidence>
<reference evidence="2 3" key="1">
    <citation type="journal article" date="2014" name="BMC Genomics">
        <title>Comparative genomics of the major fungal agents of human and animal Sporotrichosis: Sporothrix schenckii and Sporothrix brasiliensis.</title>
        <authorList>
            <person name="Teixeira M.M."/>
            <person name="de Almeida L.G."/>
            <person name="Kubitschek-Barreira P."/>
            <person name="Alves F.L."/>
            <person name="Kioshima E.S."/>
            <person name="Abadio A.K."/>
            <person name="Fernandes L."/>
            <person name="Derengowski L.S."/>
            <person name="Ferreira K.S."/>
            <person name="Souza R.C."/>
            <person name="Ruiz J.C."/>
            <person name="de Andrade N.C."/>
            <person name="Paes H.C."/>
            <person name="Nicola A.M."/>
            <person name="Albuquerque P."/>
            <person name="Gerber A.L."/>
            <person name="Martins V.P."/>
            <person name="Peconick L.D."/>
            <person name="Neto A.V."/>
            <person name="Chaucanez C.B."/>
            <person name="Silva P.A."/>
            <person name="Cunha O.L."/>
            <person name="de Oliveira F.F."/>
            <person name="dos Santos T.C."/>
            <person name="Barros A.L."/>
            <person name="Soares M.A."/>
            <person name="de Oliveira L.M."/>
            <person name="Marini M.M."/>
            <person name="Villalobos-Duno H."/>
            <person name="Cunha M.M."/>
            <person name="de Hoog S."/>
            <person name="da Silveira J.F."/>
            <person name="Henrissat B."/>
            <person name="Nino-Vega G.A."/>
            <person name="Cisalpino P.S."/>
            <person name="Mora-Montes H.M."/>
            <person name="Almeida S.R."/>
            <person name="Stajich J.E."/>
            <person name="Lopes-Bezerra L.M."/>
            <person name="Vasconcelos A.T."/>
            <person name="Felipe M.S."/>
        </authorList>
    </citation>
    <scope>NUCLEOTIDE SEQUENCE [LARGE SCALE GENOMIC DNA]</scope>
    <source>
        <strain evidence="2 3">1099-18</strain>
    </source>
</reference>
<sequence length="153" mass="16815">MQRCKDKDARGRGQKGGVDRAAVEVKPKLSQRKSGDGRGRAGSLGGSEAWEPQLVHLGLFVVVVVVRLRLCLLLPHKLVFCRMVAWWGEAKSQTAMYFFEAGGLPRKWFLAGRQRTQQNFVRPGGPMGRRELCANATGGGLAKVRSLSSATRH</sequence>
<name>A0A0F2MC42_SPOSC</name>
<dbReference type="AlphaFoldDB" id="A0A0F2MC42"/>
<dbReference type="Proteomes" id="UP000033710">
    <property type="component" value="Unassembled WGS sequence"/>
</dbReference>
<proteinExistence type="predicted"/>
<evidence type="ECO:0000313" key="2">
    <source>
        <dbReference type="EMBL" id="KJR85726.1"/>
    </source>
</evidence>
<dbReference type="GeneID" id="27671813"/>
<protein>
    <submittedName>
        <fullName evidence="2">Uncharacterized protein</fullName>
    </submittedName>
</protein>
<accession>A0A0F2MC42</accession>
<evidence type="ECO:0000256" key="1">
    <source>
        <dbReference type="SAM" id="MobiDB-lite"/>
    </source>
</evidence>
<dbReference type="RefSeq" id="XP_016588402.1">
    <property type="nucleotide sequence ID" value="XM_016736536.1"/>
</dbReference>
<dbReference type="VEuPathDB" id="FungiDB:SPSK_09971"/>
<dbReference type="EMBL" id="AXCR01000007">
    <property type="protein sequence ID" value="KJR85726.1"/>
    <property type="molecule type" value="Genomic_DNA"/>
</dbReference>
<gene>
    <name evidence="2" type="ORF">SPSK_09971</name>
</gene>
<feature type="region of interest" description="Disordered" evidence="1">
    <location>
        <begin position="1"/>
        <end position="45"/>
    </location>
</feature>
<feature type="compositionally biased region" description="Basic and acidic residues" evidence="1">
    <location>
        <begin position="1"/>
        <end position="39"/>
    </location>
</feature>
<comment type="caution">
    <text evidence="2">The sequence shown here is derived from an EMBL/GenBank/DDBJ whole genome shotgun (WGS) entry which is preliminary data.</text>
</comment>
<organism evidence="2 3">
    <name type="scientific">Sporothrix schenckii 1099-18</name>
    <dbReference type="NCBI Taxonomy" id="1397361"/>
    <lineage>
        <taxon>Eukaryota</taxon>
        <taxon>Fungi</taxon>
        <taxon>Dikarya</taxon>
        <taxon>Ascomycota</taxon>
        <taxon>Pezizomycotina</taxon>
        <taxon>Sordariomycetes</taxon>
        <taxon>Sordariomycetidae</taxon>
        <taxon>Ophiostomatales</taxon>
        <taxon>Ophiostomataceae</taxon>
        <taxon>Sporothrix</taxon>
    </lineage>
</organism>
<dbReference type="KEGG" id="ssck:SPSK_09971"/>
<reference evidence="2 3" key="2">
    <citation type="journal article" date="2015" name="Eukaryot. Cell">
        <title>Asexual propagation of a virulent clone complex in a human and feline outbreak of sporotrichosis.</title>
        <authorList>
            <person name="Teixeira Mde M."/>
            <person name="Rodrigues A.M."/>
            <person name="Tsui C.K."/>
            <person name="de Almeida L.G."/>
            <person name="Van Diepeningen A.D."/>
            <person name="van den Ende B.G."/>
            <person name="Fernandes G.F."/>
            <person name="Kano R."/>
            <person name="Hamelin R.C."/>
            <person name="Lopes-Bezerra L.M."/>
            <person name="Vasconcelos A.T."/>
            <person name="de Hoog S."/>
            <person name="de Camargo Z.P."/>
            <person name="Felipe M.S."/>
        </authorList>
    </citation>
    <scope>NUCLEOTIDE SEQUENCE [LARGE SCALE GENOMIC DNA]</scope>
    <source>
        <strain evidence="2 3">1099-18</strain>
    </source>
</reference>